<dbReference type="InterPro" id="IPR011711">
    <property type="entry name" value="GntR_C"/>
</dbReference>
<dbReference type="CDD" id="cd07377">
    <property type="entry name" value="WHTH_GntR"/>
    <property type="match status" value="1"/>
</dbReference>
<dbReference type="Gene3D" id="1.10.10.10">
    <property type="entry name" value="Winged helix-like DNA-binding domain superfamily/Winged helix DNA-binding domain"/>
    <property type="match status" value="1"/>
</dbReference>
<dbReference type="Pfam" id="PF00392">
    <property type="entry name" value="GntR"/>
    <property type="match status" value="1"/>
</dbReference>
<dbReference type="EMBL" id="VJMG01000010">
    <property type="protein sequence ID" value="TRL41270.1"/>
    <property type="molecule type" value="Genomic_DNA"/>
</dbReference>
<keyword evidence="1" id="KW-0805">Transcription regulation</keyword>
<protein>
    <submittedName>
        <fullName evidence="5">FCD domain-containing protein</fullName>
    </submittedName>
</protein>
<comment type="caution">
    <text evidence="5">The sequence shown here is derived from an EMBL/GenBank/DDBJ whole genome shotgun (WGS) entry which is preliminary data.</text>
</comment>
<dbReference type="GO" id="GO:0003700">
    <property type="term" value="F:DNA-binding transcription factor activity"/>
    <property type="evidence" value="ECO:0007669"/>
    <property type="project" value="InterPro"/>
</dbReference>
<keyword evidence="2" id="KW-0238">DNA-binding</keyword>
<dbReference type="PRINTS" id="PR00035">
    <property type="entry name" value="HTHGNTR"/>
</dbReference>
<reference evidence="5 6" key="1">
    <citation type="submission" date="2019-07" db="EMBL/GenBank/DDBJ databases">
        <title>Ln-dependent methylotrophs.</title>
        <authorList>
            <person name="Tani A."/>
        </authorList>
    </citation>
    <scope>NUCLEOTIDE SEQUENCE [LARGE SCALE GENOMIC DNA]</scope>
    <source>
        <strain evidence="5 6">SM12</strain>
    </source>
</reference>
<dbReference type="PANTHER" id="PTHR43537">
    <property type="entry name" value="TRANSCRIPTIONAL REGULATOR, GNTR FAMILY"/>
    <property type="match status" value="1"/>
</dbReference>
<dbReference type="InterPro" id="IPR008920">
    <property type="entry name" value="TF_FadR/GntR_C"/>
</dbReference>
<dbReference type="Pfam" id="PF07729">
    <property type="entry name" value="FCD"/>
    <property type="match status" value="1"/>
</dbReference>
<dbReference type="RefSeq" id="WP_142881211.1">
    <property type="nucleotide sequence ID" value="NZ_VJMG01000010.1"/>
</dbReference>
<evidence type="ECO:0000313" key="6">
    <source>
        <dbReference type="Proteomes" id="UP000316801"/>
    </source>
</evidence>
<dbReference type="InterPro" id="IPR036388">
    <property type="entry name" value="WH-like_DNA-bd_sf"/>
</dbReference>
<gene>
    <name evidence="5" type="ORF">FNA46_04875</name>
</gene>
<dbReference type="GO" id="GO:0003677">
    <property type="term" value="F:DNA binding"/>
    <property type="evidence" value="ECO:0007669"/>
    <property type="project" value="UniProtKB-KW"/>
</dbReference>
<feature type="domain" description="HTH gntR-type" evidence="4">
    <location>
        <begin position="1"/>
        <end position="66"/>
    </location>
</feature>
<accession>A0A549TFJ0</accession>
<name>A0A549TFJ0_9HYPH</name>
<dbReference type="SMART" id="SM00895">
    <property type="entry name" value="FCD"/>
    <property type="match status" value="1"/>
</dbReference>
<sequence length="250" mass="27273">MPTLAEQLEAFIVRSHLAPGARLPPERTLAADLGVSRSRLRETIQQLVSRGLIVSRRGGGNFIAEPAADLALDQALKPLQPLAESEAGYWRDILEIRQSLETDAAYYAALRAGQQDKERLTAALDAVCAASDDAAVQSRADAAFHLAIAEASHNLVLRQVMSGLFNLLKVSIAESLTKLHQLPDTVEALNAQHRSIVEAILAGRAEEARHAAALHLSFVEDRLRHIEEEAARLRRATALRHTIPQEDTSP</sequence>
<evidence type="ECO:0000313" key="5">
    <source>
        <dbReference type="EMBL" id="TRL41270.1"/>
    </source>
</evidence>
<dbReference type="InterPro" id="IPR036390">
    <property type="entry name" value="WH_DNA-bd_sf"/>
</dbReference>
<dbReference type="SMART" id="SM00345">
    <property type="entry name" value="HTH_GNTR"/>
    <property type="match status" value="1"/>
</dbReference>
<dbReference type="Proteomes" id="UP000316801">
    <property type="component" value="Unassembled WGS sequence"/>
</dbReference>
<dbReference type="Gene3D" id="1.20.120.530">
    <property type="entry name" value="GntR ligand-binding domain-like"/>
    <property type="match status" value="1"/>
</dbReference>
<organism evidence="5 6">
    <name type="scientific">Rhizobium straminoryzae</name>
    <dbReference type="NCBI Taxonomy" id="1387186"/>
    <lineage>
        <taxon>Bacteria</taxon>
        <taxon>Pseudomonadati</taxon>
        <taxon>Pseudomonadota</taxon>
        <taxon>Alphaproteobacteria</taxon>
        <taxon>Hyphomicrobiales</taxon>
        <taxon>Rhizobiaceae</taxon>
        <taxon>Rhizobium/Agrobacterium group</taxon>
        <taxon>Rhizobium</taxon>
    </lineage>
</organism>
<dbReference type="SUPFAM" id="SSF48008">
    <property type="entry name" value="GntR ligand-binding domain-like"/>
    <property type="match status" value="1"/>
</dbReference>
<keyword evidence="3" id="KW-0804">Transcription</keyword>
<dbReference type="PROSITE" id="PS50949">
    <property type="entry name" value="HTH_GNTR"/>
    <property type="match status" value="1"/>
</dbReference>
<dbReference type="InterPro" id="IPR000524">
    <property type="entry name" value="Tscrpt_reg_HTH_GntR"/>
</dbReference>
<evidence type="ECO:0000256" key="2">
    <source>
        <dbReference type="ARBA" id="ARBA00023125"/>
    </source>
</evidence>
<dbReference type="SUPFAM" id="SSF46785">
    <property type="entry name" value="Winged helix' DNA-binding domain"/>
    <property type="match status" value="1"/>
</dbReference>
<dbReference type="PANTHER" id="PTHR43537:SF18">
    <property type="entry name" value="L-LACTATE DEHYDROGENASE OPERON REGULATORY PROTEIN-RELATED"/>
    <property type="match status" value="1"/>
</dbReference>
<evidence type="ECO:0000256" key="1">
    <source>
        <dbReference type="ARBA" id="ARBA00023015"/>
    </source>
</evidence>
<evidence type="ECO:0000259" key="4">
    <source>
        <dbReference type="PROSITE" id="PS50949"/>
    </source>
</evidence>
<dbReference type="AlphaFoldDB" id="A0A549TFJ0"/>
<evidence type="ECO:0000256" key="3">
    <source>
        <dbReference type="ARBA" id="ARBA00023163"/>
    </source>
</evidence>
<keyword evidence="6" id="KW-1185">Reference proteome</keyword>
<proteinExistence type="predicted"/>